<dbReference type="SUPFAM" id="SSF57701">
    <property type="entry name" value="Zn2/Cys6 DNA-binding domain"/>
    <property type="match status" value="1"/>
</dbReference>
<keyword evidence="3" id="KW-0238">DNA-binding</keyword>
<proteinExistence type="predicted"/>
<dbReference type="PANTHER" id="PTHR47431">
    <property type="entry name" value="ZN(II)2CYS6 TRANSCRIPTION FACTOR (EUROFUNG)-RELATED"/>
    <property type="match status" value="1"/>
</dbReference>
<evidence type="ECO:0000313" key="8">
    <source>
        <dbReference type="Proteomes" id="UP001154252"/>
    </source>
</evidence>
<evidence type="ECO:0000256" key="3">
    <source>
        <dbReference type="ARBA" id="ARBA00023125"/>
    </source>
</evidence>
<feature type="domain" description="Zn(2)-C6 fungal-type" evidence="6">
    <location>
        <begin position="15"/>
        <end position="45"/>
    </location>
</feature>
<dbReference type="InterPro" id="IPR007219">
    <property type="entry name" value="XnlR_reg_dom"/>
</dbReference>
<dbReference type="Pfam" id="PF04082">
    <property type="entry name" value="Fungal_trans"/>
    <property type="match status" value="1"/>
</dbReference>
<dbReference type="Proteomes" id="UP001154252">
    <property type="component" value="Unassembled WGS sequence"/>
</dbReference>
<reference evidence="7" key="1">
    <citation type="submission" date="2021-07" db="EMBL/GenBank/DDBJ databases">
        <authorList>
            <person name="Branca A.L. A."/>
        </authorList>
    </citation>
    <scope>NUCLEOTIDE SEQUENCE</scope>
</reference>
<dbReference type="GO" id="GO:0000981">
    <property type="term" value="F:DNA-binding transcription factor activity, RNA polymerase II-specific"/>
    <property type="evidence" value="ECO:0007669"/>
    <property type="project" value="InterPro"/>
</dbReference>
<accession>A0A9W4P820</accession>
<dbReference type="SMART" id="SM00906">
    <property type="entry name" value="Fungal_trans"/>
    <property type="match status" value="1"/>
</dbReference>
<dbReference type="GO" id="GO:0003677">
    <property type="term" value="F:DNA binding"/>
    <property type="evidence" value="ECO:0007669"/>
    <property type="project" value="UniProtKB-KW"/>
</dbReference>
<dbReference type="Pfam" id="PF00172">
    <property type="entry name" value="Zn_clus"/>
    <property type="match status" value="1"/>
</dbReference>
<dbReference type="AlphaFoldDB" id="A0A9W4P820"/>
<dbReference type="PROSITE" id="PS00463">
    <property type="entry name" value="ZN2_CY6_FUNGAL_1"/>
    <property type="match status" value="1"/>
</dbReference>
<dbReference type="OrthoDB" id="10067394at2759"/>
<protein>
    <recommendedName>
        <fullName evidence="6">Zn(2)-C6 fungal-type domain-containing protein</fullName>
    </recommendedName>
</protein>
<dbReference type="CDD" id="cd00067">
    <property type="entry name" value="GAL4"/>
    <property type="match status" value="1"/>
</dbReference>
<name>A0A9W4P820_9EURO</name>
<evidence type="ECO:0000259" key="6">
    <source>
        <dbReference type="PROSITE" id="PS50048"/>
    </source>
</evidence>
<dbReference type="PROSITE" id="PS50048">
    <property type="entry name" value="ZN2_CY6_FUNGAL_2"/>
    <property type="match status" value="1"/>
</dbReference>
<evidence type="ECO:0000256" key="1">
    <source>
        <dbReference type="ARBA" id="ARBA00022723"/>
    </source>
</evidence>
<dbReference type="GO" id="GO:0008270">
    <property type="term" value="F:zinc ion binding"/>
    <property type="evidence" value="ECO:0007669"/>
    <property type="project" value="InterPro"/>
</dbReference>
<dbReference type="PANTHER" id="PTHR47431:SF3">
    <property type="entry name" value="ZN(II)2CYS6 TRANSCRIPTION FACTOR (EUROFUNG)"/>
    <property type="match status" value="1"/>
</dbReference>
<evidence type="ECO:0000313" key="7">
    <source>
        <dbReference type="EMBL" id="CAG8905433.1"/>
    </source>
</evidence>
<evidence type="ECO:0000256" key="5">
    <source>
        <dbReference type="ARBA" id="ARBA00023242"/>
    </source>
</evidence>
<keyword evidence="2" id="KW-0805">Transcription regulation</keyword>
<gene>
    <name evidence="7" type="ORF">PEGY_LOCUS8167</name>
</gene>
<keyword evidence="1" id="KW-0479">Metal-binding</keyword>
<keyword evidence="4" id="KW-0804">Transcription</keyword>
<dbReference type="EMBL" id="CAJVRC010000887">
    <property type="protein sequence ID" value="CAG8905433.1"/>
    <property type="molecule type" value="Genomic_DNA"/>
</dbReference>
<dbReference type="CDD" id="cd12148">
    <property type="entry name" value="fungal_TF_MHR"/>
    <property type="match status" value="1"/>
</dbReference>
<dbReference type="InterPro" id="IPR036864">
    <property type="entry name" value="Zn2-C6_fun-type_DNA-bd_sf"/>
</dbReference>
<keyword evidence="5" id="KW-0539">Nucleus</keyword>
<dbReference type="GO" id="GO:0006351">
    <property type="term" value="P:DNA-templated transcription"/>
    <property type="evidence" value="ECO:0007669"/>
    <property type="project" value="InterPro"/>
</dbReference>
<evidence type="ECO:0000256" key="4">
    <source>
        <dbReference type="ARBA" id="ARBA00023163"/>
    </source>
</evidence>
<comment type="caution">
    <text evidence="7">The sequence shown here is derived from an EMBL/GenBank/DDBJ whole genome shotgun (WGS) entry which is preliminary data.</text>
</comment>
<organism evidence="7 8">
    <name type="scientific">Penicillium egyptiacum</name>
    <dbReference type="NCBI Taxonomy" id="1303716"/>
    <lineage>
        <taxon>Eukaryota</taxon>
        <taxon>Fungi</taxon>
        <taxon>Dikarya</taxon>
        <taxon>Ascomycota</taxon>
        <taxon>Pezizomycotina</taxon>
        <taxon>Eurotiomycetes</taxon>
        <taxon>Eurotiomycetidae</taxon>
        <taxon>Eurotiales</taxon>
        <taxon>Aspergillaceae</taxon>
        <taxon>Penicillium</taxon>
    </lineage>
</organism>
<dbReference type="SMART" id="SM00066">
    <property type="entry name" value="GAL4"/>
    <property type="match status" value="1"/>
</dbReference>
<evidence type="ECO:0000256" key="2">
    <source>
        <dbReference type="ARBA" id="ARBA00023015"/>
    </source>
</evidence>
<keyword evidence="8" id="KW-1185">Reference proteome</keyword>
<sequence>MGASPNATAGTAQIACLNCRQRHQKCDGNIASCERCAKSNLICQYIPSRRGLRFPPEREPQFLHATSLEPSTPADLWYPHVDLNIHQQANMDIASPDILVSDDSFGVDNFFLSFSSGDTQLCDDYRTETFSMPHDTMSIDQPILSRHDVPSQGDFDTPLIESYYMYFHPSHPLLPPLKSLLRLRPPHYLLRTMEFTALHYVSRASTDLTRREIVPLVYNADDAVEKVQALIILSIVLHSRDEPKEARYCLAQAIQLAFKLNMHHKHFAEESALGDLVREESSRRTWWELFIVDVTQAALQFGSTLIINLDRLEPFLPCEEESFCDELSVLESLTLKDLEDRAFSKRVVNVSSYAYRIEACILLRDVLGLTRAANSCPQTYKVLDAKITGWFYHLSGSHRGPISSDGKSNEMIIQAIMLVHCASIFLSLPRSPVFPSSRIMETLICGGSLGKNDIRLPFSHLHTAKAAKAAIGISELSCLPVPASSHTPFYTCFLVLSSVTQLVICLSDRQHLLEKYVPFLSMNIGVLKSLRSIWPIATGSSDRIQNCIWDFFRGDSEDRSTPDIALPS</sequence>
<dbReference type="InterPro" id="IPR001138">
    <property type="entry name" value="Zn2Cys6_DnaBD"/>
</dbReference>
<dbReference type="Gene3D" id="4.10.240.10">
    <property type="entry name" value="Zn(2)-C6 fungal-type DNA-binding domain"/>
    <property type="match status" value="1"/>
</dbReference>